<dbReference type="OrthoDB" id="4262547at2"/>
<reference evidence="4 5" key="1">
    <citation type="submission" date="2018-03" db="EMBL/GenBank/DDBJ databases">
        <title>Bioinformatic expansion and discovery of thiopeptide antibiotics.</title>
        <authorList>
            <person name="Schwalen C.J."/>
            <person name="Hudson G.A."/>
            <person name="Mitchell D.A."/>
        </authorList>
    </citation>
    <scope>NUCLEOTIDE SEQUENCE [LARGE SCALE GENOMIC DNA]</scope>
    <source>
        <strain evidence="4 5">ATCC 21389</strain>
    </source>
</reference>
<dbReference type="PANTHER" id="PTHR33495">
    <property type="entry name" value="ANTI-SIGMA FACTOR ANTAGONIST TM_1081-RELATED-RELATED"/>
    <property type="match status" value="1"/>
</dbReference>
<dbReference type="GO" id="GO:0043856">
    <property type="term" value="F:anti-sigma factor antagonist activity"/>
    <property type="evidence" value="ECO:0007669"/>
    <property type="project" value="InterPro"/>
</dbReference>
<dbReference type="InterPro" id="IPR002645">
    <property type="entry name" value="STAS_dom"/>
</dbReference>
<dbReference type="Proteomes" id="UP000248039">
    <property type="component" value="Unassembled WGS sequence"/>
</dbReference>
<dbReference type="AlphaFoldDB" id="A0A2V4N689"/>
<dbReference type="Gene3D" id="3.30.750.24">
    <property type="entry name" value="STAS domain"/>
    <property type="match status" value="1"/>
</dbReference>
<proteinExistence type="inferred from homology"/>
<dbReference type="SUPFAM" id="SSF52091">
    <property type="entry name" value="SpoIIaa-like"/>
    <property type="match status" value="1"/>
</dbReference>
<dbReference type="InterPro" id="IPR036513">
    <property type="entry name" value="STAS_dom_sf"/>
</dbReference>
<dbReference type="PANTHER" id="PTHR33495:SF2">
    <property type="entry name" value="ANTI-SIGMA FACTOR ANTAGONIST TM_1081-RELATED"/>
    <property type="match status" value="1"/>
</dbReference>
<dbReference type="RefSeq" id="WP_110669535.1">
    <property type="nucleotide sequence ID" value="NZ_PYBW01000043.1"/>
</dbReference>
<dbReference type="CDD" id="cd07043">
    <property type="entry name" value="STAS_anti-anti-sigma_factors"/>
    <property type="match status" value="1"/>
</dbReference>
<protein>
    <recommendedName>
        <fullName evidence="2">Anti-sigma factor antagonist</fullName>
    </recommendedName>
</protein>
<gene>
    <name evidence="4" type="ORF">C7C46_14310</name>
</gene>
<evidence type="ECO:0000259" key="3">
    <source>
        <dbReference type="PROSITE" id="PS50801"/>
    </source>
</evidence>
<comment type="caution">
    <text evidence="4">The sequence shown here is derived from an EMBL/GenBank/DDBJ whole genome shotgun (WGS) entry which is preliminary data.</text>
</comment>
<sequence>MALDQHSQRHAQHLLWVPDLHVETARTSAGTVCSFAGDLHADNAQLVRQILDEALDQARGTRVVAVDLSAVALFTSSALNTLLAAHQRARAGRTELVVAAPSERVRRVLEVTGADTVLTVCQTLEQALRRPVPAA</sequence>
<name>A0A2V4N689_9ACTN</name>
<evidence type="ECO:0000313" key="4">
    <source>
        <dbReference type="EMBL" id="PYC79527.1"/>
    </source>
</evidence>
<keyword evidence="5" id="KW-1185">Reference proteome</keyword>
<dbReference type="InterPro" id="IPR003658">
    <property type="entry name" value="Anti-sigma_ant"/>
</dbReference>
<dbReference type="PROSITE" id="PS50801">
    <property type="entry name" value="STAS"/>
    <property type="match status" value="1"/>
</dbReference>
<evidence type="ECO:0000256" key="1">
    <source>
        <dbReference type="ARBA" id="ARBA00009013"/>
    </source>
</evidence>
<evidence type="ECO:0000256" key="2">
    <source>
        <dbReference type="RuleBase" id="RU003749"/>
    </source>
</evidence>
<dbReference type="NCBIfam" id="TIGR00377">
    <property type="entry name" value="ant_ant_sig"/>
    <property type="match status" value="1"/>
</dbReference>
<feature type="domain" description="STAS" evidence="3">
    <location>
        <begin position="20"/>
        <end position="131"/>
    </location>
</feature>
<comment type="similarity">
    <text evidence="1 2">Belongs to the anti-sigma-factor antagonist family.</text>
</comment>
<dbReference type="EMBL" id="PYBW01000043">
    <property type="protein sequence ID" value="PYC79527.1"/>
    <property type="molecule type" value="Genomic_DNA"/>
</dbReference>
<accession>A0A2V4N689</accession>
<dbReference type="Pfam" id="PF01740">
    <property type="entry name" value="STAS"/>
    <property type="match status" value="1"/>
</dbReference>
<evidence type="ECO:0000313" key="5">
    <source>
        <dbReference type="Proteomes" id="UP000248039"/>
    </source>
</evidence>
<organism evidence="4 5">
    <name type="scientific">Streptomyces tateyamensis</name>
    <dbReference type="NCBI Taxonomy" id="565073"/>
    <lineage>
        <taxon>Bacteria</taxon>
        <taxon>Bacillati</taxon>
        <taxon>Actinomycetota</taxon>
        <taxon>Actinomycetes</taxon>
        <taxon>Kitasatosporales</taxon>
        <taxon>Streptomycetaceae</taxon>
        <taxon>Streptomyces</taxon>
    </lineage>
</organism>